<dbReference type="PROSITE" id="PS00028">
    <property type="entry name" value="ZINC_FINGER_C2H2_1"/>
    <property type="match status" value="1"/>
</dbReference>
<dbReference type="PROSITE" id="PS50157">
    <property type="entry name" value="ZINC_FINGER_C2H2_2"/>
    <property type="match status" value="2"/>
</dbReference>
<organism evidence="3 4">
    <name type="scientific">Zophobas morio</name>
    <dbReference type="NCBI Taxonomy" id="2755281"/>
    <lineage>
        <taxon>Eukaryota</taxon>
        <taxon>Metazoa</taxon>
        <taxon>Ecdysozoa</taxon>
        <taxon>Arthropoda</taxon>
        <taxon>Hexapoda</taxon>
        <taxon>Insecta</taxon>
        <taxon>Pterygota</taxon>
        <taxon>Neoptera</taxon>
        <taxon>Endopterygota</taxon>
        <taxon>Coleoptera</taxon>
        <taxon>Polyphaga</taxon>
        <taxon>Cucujiformia</taxon>
        <taxon>Tenebrionidae</taxon>
        <taxon>Zophobas</taxon>
    </lineage>
</organism>
<keyword evidence="4" id="KW-1185">Reference proteome</keyword>
<dbReference type="Proteomes" id="UP001168821">
    <property type="component" value="Unassembled WGS sequence"/>
</dbReference>
<dbReference type="AlphaFoldDB" id="A0AA38IAP7"/>
<evidence type="ECO:0000256" key="1">
    <source>
        <dbReference type="PROSITE-ProRule" id="PRU00042"/>
    </source>
</evidence>
<feature type="domain" description="C2H2-type" evidence="2">
    <location>
        <begin position="148"/>
        <end position="176"/>
    </location>
</feature>
<keyword evidence="1" id="KW-0479">Metal-binding</keyword>
<gene>
    <name evidence="3" type="ORF">Zmor_016597</name>
</gene>
<name>A0AA38IAP7_9CUCU</name>
<dbReference type="Gene3D" id="3.30.160.60">
    <property type="entry name" value="Classic Zinc Finger"/>
    <property type="match status" value="1"/>
</dbReference>
<comment type="caution">
    <text evidence="3">The sequence shown here is derived from an EMBL/GenBank/DDBJ whole genome shotgun (WGS) entry which is preliminary data.</text>
</comment>
<reference evidence="3" key="1">
    <citation type="journal article" date="2023" name="G3 (Bethesda)">
        <title>Whole genome assemblies of Zophobas morio and Tenebrio molitor.</title>
        <authorList>
            <person name="Kaur S."/>
            <person name="Stinson S.A."/>
            <person name="diCenzo G.C."/>
        </authorList>
    </citation>
    <scope>NUCLEOTIDE SEQUENCE</scope>
    <source>
        <strain evidence="3">QUZm001</strain>
    </source>
</reference>
<accession>A0AA38IAP7</accession>
<protein>
    <recommendedName>
        <fullName evidence="2">C2H2-type domain-containing protein</fullName>
    </recommendedName>
</protein>
<dbReference type="SMART" id="SM00355">
    <property type="entry name" value="ZnF_C2H2"/>
    <property type="match status" value="4"/>
</dbReference>
<feature type="domain" description="C2H2-type" evidence="2">
    <location>
        <begin position="116"/>
        <end position="144"/>
    </location>
</feature>
<proteinExistence type="predicted"/>
<keyword evidence="1" id="KW-0863">Zinc-finger</keyword>
<dbReference type="EMBL" id="JALNTZ010000005">
    <property type="protein sequence ID" value="KAJ3650504.1"/>
    <property type="molecule type" value="Genomic_DNA"/>
</dbReference>
<keyword evidence="1" id="KW-0862">Zinc</keyword>
<evidence type="ECO:0000313" key="4">
    <source>
        <dbReference type="Proteomes" id="UP001168821"/>
    </source>
</evidence>
<dbReference type="InterPro" id="IPR013087">
    <property type="entry name" value="Znf_C2H2_type"/>
</dbReference>
<evidence type="ECO:0000313" key="3">
    <source>
        <dbReference type="EMBL" id="KAJ3650504.1"/>
    </source>
</evidence>
<dbReference type="GO" id="GO:0008270">
    <property type="term" value="F:zinc ion binding"/>
    <property type="evidence" value="ECO:0007669"/>
    <property type="project" value="UniProtKB-KW"/>
</dbReference>
<sequence length="226" mass="27099">MSTSQYFGLKCAKDKSSQYFPSSVGRFNCETNNIETFYCKNCNVGTQLTIFFKRHLQDHALKNQNSPYIIRKYICGKCSFETHFSMKWFQHTRTCRGKKENLQTSKKSAFKIFTRSICDQCGRKYKFKYSLEMHKISKHLKDDEISWFSCTKCSYKAKLKCHLHRHIKRQHLNEQACQLYLCDKCPYTTKYKATLKTHTIKHHWDESNIKRYPRHVVQVRDVFIQR</sequence>
<evidence type="ECO:0000259" key="2">
    <source>
        <dbReference type="PROSITE" id="PS50157"/>
    </source>
</evidence>